<dbReference type="Proteomes" id="UP000830604">
    <property type="component" value="Segment"/>
</dbReference>
<feature type="compositionally biased region" description="Acidic residues" evidence="1">
    <location>
        <begin position="27"/>
        <end position="38"/>
    </location>
</feature>
<feature type="region of interest" description="Disordered" evidence="1">
    <location>
        <begin position="21"/>
        <end position="75"/>
    </location>
</feature>
<dbReference type="EMBL" id="MW039593">
    <property type="protein sequence ID" value="QRX38977.1"/>
    <property type="molecule type" value="Viral_cRNA"/>
</dbReference>
<keyword evidence="3" id="KW-1185">Reference proteome</keyword>
<evidence type="ECO:0000256" key="1">
    <source>
        <dbReference type="SAM" id="MobiDB-lite"/>
    </source>
</evidence>
<protein>
    <submittedName>
        <fullName evidence="2">Phosphoprotein</fullName>
    </submittedName>
</protein>
<accession>A0AAE7QPP0</accession>
<sequence length="326" mass="36881">MADLDYNDISDPILDISTLSMARGDSDRDEDIMEDDVPTDGNILEGYELYNEDHQKDGGGDEHTPNNDDDDPMGNTVDEALEMLREICDSQGVACTGPMENMVRAHFKNEAIFYSSLLWMVRGVSVATQTQVVPTVMSAISDMKVENRLLQQSSHRINNDVEKATRMTADIVEQLNNFRRDLTDSFRKSVDTLIDAHERQMKKRNAPESITLQEGSPPPRENPKLTNDRVYQGIPDEVFVNTETVKNNTPETSGTKPVGYINDKKIMVLKLGYSNKWVQSIGLDLLDTLFDDDLYIEASTMKLTAQTKKFLKEIIDGRLEDMMRDD</sequence>
<reference evidence="2 3" key="1">
    <citation type="journal article" date="2021" name="Arch. Virol.">
        <title>Molecular characterization of a novel cytorhabdovirus associated with chrysanthemum yellow dwarf disease.</title>
        <authorList>
            <person name="Liu Q."/>
            <person name="Jin J."/>
            <person name="Yang L."/>
            <person name="Zhang S."/>
            <person name="Cao M."/>
        </authorList>
    </citation>
    <scope>NUCLEOTIDE SEQUENCE [LARGE SCALE GENOMIC DNA]</scope>
    <source>
        <strain evidence="2">Cq</strain>
    </source>
</reference>
<name>A0AAE7QPP0_9RHAB</name>
<evidence type="ECO:0000313" key="3">
    <source>
        <dbReference type="Proteomes" id="UP000830604"/>
    </source>
</evidence>
<gene>
    <name evidence="2" type="primary">P</name>
</gene>
<feature type="compositionally biased region" description="Basic and acidic residues" evidence="1">
    <location>
        <begin position="51"/>
        <end position="66"/>
    </location>
</feature>
<evidence type="ECO:0000313" key="2">
    <source>
        <dbReference type="EMBL" id="QRX38977.1"/>
    </source>
</evidence>
<feature type="region of interest" description="Disordered" evidence="1">
    <location>
        <begin position="198"/>
        <end position="227"/>
    </location>
</feature>
<dbReference type="RefSeq" id="YP_010800895.1">
    <property type="nucleotide sequence ID" value="NC_076914.1"/>
</dbReference>
<dbReference type="KEGG" id="vg:80539550"/>
<organism evidence="2 3">
    <name type="scientific">chrysanthemum yellow dwarf associated virus</name>
    <dbReference type="NCBI Taxonomy" id="3070829"/>
    <lineage>
        <taxon>Viruses</taxon>
        <taxon>Riboviria</taxon>
        <taxon>Orthornavirae</taxon>
        <taxon>Negarnaviricota</taxon>
        <taxon>Haploviricotina</taxon>
        <taxon>Monjiviricetes</taxon>
        <taxon>Mononegavirales</taxon>
        <taxon>Rhabdoviridae</taxon>
        <taxon>Betarhabdovirinae</taxon>
        <taxon>Alphacytorhabdovirus</taxon>
        <taxon>Alphacytorhabdovirus alphachysanthemi</taxon>
        <taxon>Cytorhabdovirus chrysanthemi</taxon>
    </lineage>
</organism>
<dbReference type="GeneID" id="80539550"/>
<proteinExistence type="predicted"/>